<reference evidence="2 3" key="1">
    <citation type="submission" date="2018-06" db="EMBL/GenBank/DDBJ databases">
        <title>Whole genome sequencing of Candida tropicalis (genome annotated by CSBL at Korea University).</title>
        <authorList>
            <person name="Ahn J."/>
        </authorList>
    </citation>
    <scope>NUCLEOTIDE SEQUENCE [LARGE SCALE GENOMIC DNA]</scope>
    <source>
        <strain evidence="2 3">ATCC 20962</strain>
    </source>
</reference>
<dbReference type="EMBL" id="QLNQ01000029">
    <property type="protein sequence ID" value="RCK55689.1"/>
    <property type="molecule type" value="Genomic_DNA"/>
</dbReference>
<organism evidence="2 3">
    <name type="scientific">Candida viswanathii</name>
    <dbReference type="NCBI Taxonomy" id="5486"/>
    <lineage>
        <taxon>Eukaryota</taxon>
        <taxon>Fungi</taxon>
        <taxon>Dikarya</taxon>
        <taxon>Ascomycota</taxon>
        <taxon>Saccharomycotina</taxon>
        <taxon>Pichiomycetes</taxon>
        <taxon>Debaryomycetaceae</taxon>
        <taxon>Candida/Lodderomyces clade</taxon>
        <taxon>Candida</taxon>
    </lineage>
</organism>
<protein>
    <submittedName>
        <fullName evidence="2">Uncharacterized protein</fullName>
    </submittedName>
</protein>
<feature type="region of interest" description="Disordered" evidence="1">
    <location>
        <begin position="159"/>
        <end position="178"/>
    </location>
</feature>
<sequence length="412" mass="47709">MIAHKKRGHQDHLDPIKPNLIFSSNIAHKIYSLIHNGTTNNDDDKPWSVTINIQLNNLVSRHSSIKLSDLEDLINIHANKHYILRILKNEQWEYTPYGEIFIVMVKLIILKFTQEGDIQFEEDENYLILKQCQFLEEIEEYMRRVYNKYAREKLNADKQANTDCDASDSTLECSEAEDNGEYEGKYLEPLKSNDTLIDEFRRRFSDLSDEEKTFQRNLDFINNISNLRHNDGDDIGLLKNDQNEVSPRAKQTPQMGNEEYNPFRLDDLAEVDCENEDDFDLKGSPSPYYPLPTSPVKRDFNEDDEIIKISRQLSFQSPSKAKRSQSLSRMSSLSMIGDDRFGLDYAFNSDSNNVPSFIKDNKKFKFIKVGKVQKFVNLFEEQQQKEQDGLTSAPPSSRASRRSSRAGSPGKF</sequence>
<feature type="compositionally biased region" description="Polar residues" evidence="1">
    <location>
        <begin position="159"/>
        <end position="172"/>
    </location>
</feature>
<dbReference type="AlphaFoldDB" id="A0A367XQL3"/>
<dbReference type="Proteomes" id="UP000253472">
    <property type="component" value="Unassembled WGS sequence"/>
</dbReference>
<evidence type="ECO:0000313" key="3">
    <source>
        <dbReference type="Proteomes" id="UP000253472"/>
    </source>
</evidence>
<feature type="compositionally biased region" description="Polar residues" evidence="1">
    <location>
        <begin position="243"/>
        <end position="255"/>
    </location>
</feature>
<comment type="caution">
    <text evidence="2">The sequence shown here is derived from an EMBL/GenBank/DDBJ whole genome shotgun (WGS) entry which is preliminary data.</text>
</comment>
<feature type="region of interest" description="Disordered" evidence="1">
    <location>
        <begin position="277"/>
        <end position="297"/>
    </location>
</feature>
<evidence type="ECO:0000313" key="2">
    <source>
        <dbReference type="EMBL" id="RCK55689.1"/>
    </source>
</evidence>
<feature type="region of interest" description="Disordered" evidence="1">
    <location>
        <begin position="383"/>
        <end position="412"/>
    </location>
</feature>
<evidence type="ECO:0000256" key="1">
    <source>
        <dbReference type="SAM" id="MobiDB-lite"/>
    </source>
</evidence>
<gene>
    <name evidence="2" type="ORF">Cantr_05022</name>
</gene>
<keyword evidence="3" id="KW-1185">Reference proteome</keyword>
<proteinExistence type="predicted"/>
<dbReference type="OrthoDB" id="4021450at2759"/>
<dbReference type="STRING" id="5486.A0A367XQL3"/>
<name>A0A367XQL3_9ASCO</name>
<feature type="region of interest" description="Disordered" evidence="1">
    <location>
        <begin position="237"/>
        <end position="259"/>
    </location>
</feature>
<accession>A0A367XQL3</accession>